<dbReference type="AlphaFoldDB" id="A0AAE0XN99"/>
<comment type="caution">
    <text evidence="3">The sequence shown here is derived from an EMBL/GenBank/DDBJ whole genome shotgun (WGS) entry which is preliminary data.</text>
</comment>
<keyword evidence="1" id="KW-1133">Transmembrane helix</keyword>
<name>A0AAE0XN99_9GAST</name>
<feature type="signal peptide" evidence="2">
    <location>
        <begin position="1"/>
        <end position="17"/>
    </location>
</feature>
<reference evidence="3" key="1">
    <citation type="journal article" date="2023" name="G3 (Bethesda)">
        <title>A reference genome for the long-term kleptoplast-retaining sea slug Elysia crispata morphotype clarki.</title>
        <authorList>
            <person name="Eastman K.E."/>
            <person name="Pendleton A.L."/>
            <person name="Shaikh M.A."/>
            <person name="Suttiyut T."/>
            <person name="Ogas R."/>
            <person name="Tomko P."/>
            <person name="Gavelis G."/>
            <person name="Widhalm J.R."/>
            <person name="Wisecaver J.H."/>
        </authorList>
    </citation>
    <scope>NUCLEOTIDE SEQUENCE</scope>
    <source>
        <strain evidence="3">ECLA1</strain>
    </source>
</reference>
<keyword evidence="1" id="KW-0812">Transmembrane</keyword>
<keyword evidence="1" id="KW-0472">Membrane</keyword>
<evidence type="ECO:0000313" key="4">
    <source>
        <dbReference type="Proteomes" id="UP001283361"/>
    </source>
</evidence>
<gene>
    <name evidence="3" type="ORF">RRG08_046173</name>
</gene>
<evidence type="ECO:0000256" key="1">
    <source>
        <dbReference type="SAM" id="Phobius"/>
    </source>
</evidence>
<keyword evidence="2" id="KW-0732">Signal</keyword>
<evidence type="ECO:0000313" key="3">
    <source>
        <dbReference type="EMBL" id="KAK3698671.1"/>
    </source>
</evidence>
<accession>A0AAE0XN99</accession>
<organism evidence="3 4">
    <name type="scientific">Elysia crispata</name>
    <name type="common">lettuce slug</name>
    <dbReference type="NCBI Taxonomy" id="231223"/>
    <lineage>
        <taxon>Eukaryota</taxon>
        <taxon>Metazoa</taxon>
        <taxon>Spiralia</taxon>
        <taxon>Lophotrochozoa</taxon>
        <taxon>Mollusca</taxon>
        <taxon>Gastropoda</taxon>
        <taxon>Heterobranchia</taxon>
        <taxon>Euthyneura</taxon>
        <taxon>Panpulmonata</taxon>
        <taxon>Sacoglossa</taxon>
        <taxon>Placobranchoidea</taxon>
        <taxon>Plakobranchidae</taxon>
        <taxon>Elysia</taxon>
    </lineage>
</organism>
<evidence type="ECO:0000256" key="2">
    <source>
        <dbReference type="SAM" id="SignalP"/>
    </source>
</evidence>
<dbReference type="Proteomes" id="UP001283361">
    <property type="component" value="Unassembled WGS sequence"/>
</dbReference>
<feature type="chain" id="PRO_5042068824" evidence="2">
    <location>
        <begin position="18"/>
        <end position="127"/>
    </location>
</feature>
<keyword evidence="4" id="KW-1185">Reference proteome</keyword>
<proteinExistence type="predicted"/>
<feature type="transmembrane region" description="Helical" evidence="1">
    <location>
        <begin position="105"/>
        <end position="126"/>
    </location>
</feature>
<sequence length="127" mass="14528">MIFFLLGLLVCCVTVYSKVPACCRSVQDARCRDLCHQPLPSIQTRVEMISPLTNPQSVQILNLRNQKVYCRFQYKVLILIYDLRGSLKRQVAARLSRHKARFCLIAAYSSSLIFMLLLPCFVLSVIS</sequence>
<protein>
    <submittedName>
        <fullName evidence="3">Uncharacterized protein</fullName>
    </submittedName>
</protein>
<dbReference type="EMBL" id="JAWDGP010007969">
    <property type="protein sequence ID" value="KAK3698671.1"/>
    <property type="molecule type" value="Genomic_DNA"/>
</dbReference>